<organism evidence="6 7">
    <name type="scientific">Alligator sinensis</name>
    <name type="common">Chinese alligator</name>
    <dbReference type="NCBI Taxonomy" id="38654"/>
    <lineage>
        <taxon>Eukaryota</taxon>
        <taxon>Metazoa</taxon>
        <taxon>Chordata</taxon>
        <taxon>Craniata</taxon>
        <taxon>Vertebrata</taxon>
        <taxon>Euteleostomi</taxon>
        <taxon>Archelosauria</taxon>
        <taxon>Archosauria</taxon>
        <taxon>Crocodylia</taxon>
        <taxon>Alligatoridae</taxon>
        <taxon>Alligatorinae</taxon>
        <taxon>Alligator</taxon>
    </lineage>
</organism>
<dbReference type="STRING" id="38654.A0A1U7S9B2"/>
<dbReference type="GO" id="GO:0035556">
    <property type="term" value="P:intracellular signal transduction"/>
    <property type="evidence" value="ECO:0007669"/>
    <property type="project" value="InterPro"/>
</dbReference>
<dbReference type="Pfam" id="PF13857">
    <property type="entry name" value="Ank_5"/>
    <property type="match status" value="1"/>
</dbReference>
<feature type="repeat" description="ANK" evidence="4">
    <location>
        <begin position="182"/>
        <end position="214"/>
    </location>
</feature>
<dbReference type="Pfam" id="PF12796">
    <property type="entry name" value="Ank_2"/>
    <property type="match status" value="1"/>
</dbReference>
<dbReference type="UniPathway" id="UPA00143"/>
<keyword evidence="6" id="KW-1185">Reference proteome</keyword>
<protein>
    <submittedName>
        <fullName evidence="7">Ankyrin repeat and SOCS box protein 10 isoform X1</fullName>
    </submittedName>
</protein>
<feature type="domain" description="SOCS box" evidence="5">
    <location>
        <begin position="419"/>
        <end position="458"/>
    </location>
</feature>
<dbReference type="Pfam" id="PF00023">
    <property type="entry name" value="Ank"/>
    <property type="match status" value="1"/>
</dbReference>
<accession>A0A1U7S9B2</accession>
<dbReference type="GO" id="GO:0016567">
    <property type="term" value="P:protein ubiquitination"/>
    <property type="evidence" value="ECO:0007669"/>
    <property type="project" value="UniProtKB-UniPathway"/>
</dbReference>
<feature type="repeat" description="ANK" evidence="4">
    <location>
        <begin position="149"/>
        <end position="181"/>
    </location>
</feature>
<dbReference type="PANTHER" id="PTHR24198">
    <property type="entry name" value="ANKYRIN REPEAT AND PROTEIN KINASE DOMAIN-CONTAINING PROTEIN"/>
    <property type="match status" value="1"/>
</dbReference>
<dbReference type="CTD" id="136371"/>
<dbReference type="AlphaFoldDB" id="A0A1U7S9B2"/>
<dbReference type="GO" id="GO:0005737">
    <property type="term" value="C:cytoplasm"/>
    <property type="evidence" value="ECO:0007669"/>
    <property type="project" value="TreeGrafter"/>
</dbReference>
<evidence type="ECO:0000256" key="3">
    <source>
        <dbReference type="ARBA" id="ARBA00023043"/>
    </source>
</evidence>
<dbReference type="SUPFAM" id="SSF158235">
    <property type="entry name" value="SOCS box-like"/>
    <property type="match status" value="1"/>
</dbReference>
<keyword evidence="2" id="KW-0677">Repeat</keyword>
<name>A0A1U7S9B2_ALLSI</name>
<dbReference type="PRINTS" id="PR01415">
    <property type="entry name" value="ANKYRIN"/>
</dbReference>
<dbReference type="SUPFAM" id="SSF48403">
    <property type="entry name" value="Ankyrin repeat"/>
    <property type="match status" value="1"/>
</dbReference>
<dbReference type="InterPro" id="IPR002110">
    <property type="entry name" value="Ankyrin_rpt"/>
</dbReference>
<evidence type="ECO:0000259" key="5">
    <source>
        <dbReference type="SMART" id="SM00969"/>
    </source>
</evidence>
<dbReference type="Proteomes" id="UP000189705">
    <property type="component" value="Unplaced"/>
</dbReference>
<dbReference type="RefSeq" id="XP_006037137.1">
    <property type="nucleotide sequence ID" value="XM_006037075.3"/>
</dbReference>
<keyword evidence="3 4" id="KW-0040">ANK repeat</keyword>
<reference evidence="7" key="1">
    <citation type="submission" date="2025-08" db="UniProtKB">
        <authorList>
            <consortium name="RefSeq"/>
        </authorList>
    </citation>
    <scope>IDENTIFICATION</scope>
</reference>
<dbReference type="SMART" id="SM00248">
    <property type="entry name" value="ANK"/>
    <property type="match status" value="7"/>
</dbReference>
<evidence type="ECO:0000256" key="4">
    <source>
        <dbReference type="PROSITE-ProRule" id="PRU00023"/>
    </source>
</evidence>
<gene>
    <name evidence="7" type="primary">ASB10</name>
</gene>
<dbReference type="Pfam" id="PF07525">
    <property type="entry name" value="SOCS_box"/>
    <property type="match status" value="1"/>
</dbReference>
<evidence type="ECO:0000256" key="2">
    <source>
        <dbReference type="ARBA" id="ARBA00022737"/>
    </source>
</evidence>
<dbReference type="SMART" id="SM00969">
    <property type="entry name" value="SOCS_box"/>
    <property type="match status" value="1"/>
</dbReference>
<dbReference type="OrthoDB" id="366390at2759"/>
<dbReference type="eggNOG" id="KOG0504">
    <property type="taxonomic scope" value="Eukaryota"/>
</dbReference>
<dbReference type="PANTHER" id="PTHR24198:SF173">
    <property type="entry name" value="ANKYRIN REPEAT AND SOCS BOX PROTEIN 10-RELATED"/>
    <property type="match status" value="1"/>
</dbReference>
<dbReference type="InterPro" id="IPR036036">
    <property type="entry name" value="SOCS_box-like_dom_sf"/>
</dbReference>
<proteinExistence type="predicted"/>
<evidence type="ECO:0000313" key="7">
    <source>
        <dbReference type="RefSeq" id="XP_006037137.1"/>
    </source>
</evidence>
<feature type="repeat" description="ANK" evidence="4">
    <location>
        <begin position="216"/>
        <end position="248"/>
    </location>
</feature>
<dbReference type="InterPro" id="IPR001496">
    <property type="entry name" value="SOCS_box"/>
</dbReference>
<dbReference type="KEGG" id="asn:102383168"/>
<dbReference type="InParanoid" id="A0A1U7S9B2"/>
<evidence type="ECO:0000313" key="6">
    <source>
        <dbReference type="Proteomes" id="UP000189705"/>
    </source>
</evidence>
<evidence type="ECO:0000256" key="1">
    <source>
        <dbReference type="ARBA" id="ARBA00004906"/>
    </source>
</evidence>
<feature type="repeat" description="ANK" evidence="4">
    <location>
        <begin position="249"/>
        <end position="289"/>
    </location>
</feature>
<dbReference type="InterPro" id="IPR036770">
    <property type="entry name" value="Ankyrin_rpt-contain_sf"/>
</dbReference>
<dbReference type="GeneID" id="102383168"/>
<dbReference type="PROSITE" id="PS50088">
    <property type="entry name" value="ANK_REPEAT"/>
    <property type="match status" value="6"/>
</dbReference>
<feature type="repeat" description="ANK" evidence="4">
    <location>
        <begin position="117"/>
        <end position="149"/>
    </location>
</feature>
<comment type="pathway">
    <text evidence="1">Protein modification; protein ubiquitination.</text>
</comment>
<sequence length="464" mass="51341">MTGSTFTFAFTSAALRSLRLDEERLHCWKLAQRVGPSCRPSPSALRPGGWGSPRRRMEPLACHDFLVQNALFAGDLEMVRQHFTESAAINLVIEAKGDELRWTSRKLGLWSLTYEQELTTPLHITAGRGYADCLRFLLLRGAAVDFAPSGKTALHEACAAAHTDCARLLLGFGADPQAVSEDGYQPLHLCKSPGSLECARLLLQSGASVNVATEDEEDSPLHVVARHGLPEHVGLLLRYGAAVDAENEEGQMPLHAACAQPHGPEDIERYFEVCHQLVEHGARVDVPDRDLQRPLHLACKVANARVVELLLDHGASVNIMNYSGNTAMHNVLQVAAYKLLHQPERMVRALLNHGAVRVWPGSLTKVLRYCHAAPRVIEALINSYDRVRVSDEWAEAVPPETLQKHQGFYQSLFALGQQPRSLQHLARCVLRTHLEGRVLLAAPRLGLPPALLRFLLLDFEDVVY</sequence>
<dbReference type="PROSITE" id="PS50297">
    <property type="entry name" value="ANK_REP_REGION"/>
    <property type="match status" value="5"/>
</dbReference>
<feature type="repeat" description="ANK" evidence="4">
    <location>
        <begin position="290"/>
        <end position="322"/>
    </location>
</feature>
<dbReference type="Gene3D" id="1.25.40.20">
    <property type="entry name" value="Ankyrin repeat-containing domain"/>
    <property type="match status" value="3"/>
</dbReference>